<sequence>MKLFLASIYGAFPTSISLVSSPLPFSEHSNEPSFLRLTRLTEVSKDRWKNDYCTLSKKLFLWKLEENIINSKFLNNHKNAGNENAYKSPGSPV</sequence>
<dbReference type="EMBL" id="JBBPBN010000052">
    <property type="protein sequence ID" value="KAK8991566.1"/>
    <property type="molecule type" value="Genomic_DNA"/>
</dbReference>
<protein>
    <submittedName>
        <fullName evidence="1">Uncharacterized protein</fullName>
    </submittedName>
</protein>
<evidence type="ECO:0000313" key="2">
    <source>
        <dbReference type="Proteomes" id="UP001396334"/>
    </source>
</evidence>
<keyword evidence="2" id="KW-1185">Reference proteome</keyword>
<proteinExistence type="predicted"/>
<evidence type="ECO:0000313" key="1">
    <source>
        <dbReference type="EMBL" id="KAK8991566.1"/>
    </source>
</evidence>
<comment type="caution">
    <text evidence="1">The sequence shown here is derived from an EMBL/GenBank/DDBJ whole genome shotgun (WGS) entry which is preliminary data.</text>
</comment>
<name>A0ABR2PSZ9_9ROSI</name>
<gene>
    <name evidence="1" type="ORF">V6N11_062571</name>
</gene>
<reference evidence="1 2" key="1">
    <citation type="journal article" date="2024" name="G3 (Bethesda)">
        <title>Genome assembly of Hibiscus sabdariffa L. provides insights into metabolisms of medicinal natural products.</title>
        <authorList>
            <person name="Kim T."/>
        </authorList>
    </citation>
    <scope>NUCLEOTIDE SEQUENCE [LARGE SCALE GENOMIC DNA]</scope>
    <source>
        <strain evidence="1">TK-2024</strain>
        <tissue evidence="1">Old leaves</tissue>
    </source>
</reference>
<dbReference type="Proteomes" id="UP001396334">
    <property type="component" value="Unassembled WGS sequence"/>
</dbReference>
<accession>A0ABR2PSZ9</accession>
<organism evidence="1 2">
    <name type="scientific">Hibiscus sabdariffa</name>
    <name type="common">roselle</name>
    <dbReference type="NCBI Taxonomy" id="183260"/>
    <lineage>
        <taxon>Eukaryota</taxon>
        <taxon>Viridiplantae</taxon>
        <taxon>Streptophyta</taxon>
        <taxon>Embryophyta</taxon>
        <taxon>Tracheophyta</taxon>
        <taxon>Spermatophyta</taxon>
        <taxon>Magnoliopsida</taxon>
        <taxon>eudicotyledons</taxon>
        <taxon>Gunneridae</taxon>
        <taxon>Pentapetalae</taxon>
        <taxon>rosids</taxon>
        <taxon>malvids</taxon>
        <taxon>Malvales</taxon>
        <taxon>Malvaceae</taxon>
        <taxon>Malvoideae</taxon>
        <taxon>Hibiscus</taxon>
    </lineage>
</organism>